<proteinExistence type="predicted"/>
<dbReference type="Proteomes" id="UP000292082">
    <property type="component" value="Unassembled WGS sequence"/>
</dbReference>
<gene>
    <name evidence="2" type="ORF">BD310DRAFT_971399</name>
</gene>
<feature type="region of interest" description="Disordered" evidence="1">
    <location>
        <begin position="26"/>
        <end position="67"/>
    </location>
</feature>
<keyword evidence="3" id="KW-1185">Reference proteome</keyword>
<evidence type="ECO:0000256" key="1">
    <source>
        <dbReference type="SAM" id="MobiDB-lite"/>
    </source>
</evidence>
<evidence type="ECO:0000313" key="3">
    <source>
        <dbReference type="Proteomes" id="UP000292082"/>
    </source>
</evidence>
<accession>A0A4Q9PFK9</accession>
<dbReference type="AlphaFoldDB" id="A0A4Q9PFK9"/>
<evidence type="ECO:0000313" key="2">
    <source>
        <dbReference type="EMBL" id="TBU51086.1"/>
    </source>
</evidence>
<name>A0A4Q9PFK9_9APHY</name>
<reference evidence="2 3" key="1">
    <citation type="submission" date="2019-01" db="EMBL/GenBank/DDBJ databases">
        <title>Draft genome sequences of three monokaryotic isolates of the white-rot basidiomycete fungus Dichomitus squalens.</title>
        <authorList>
            <consortium name="DOE Joint Genome Institute"/>
            <person name="Lopez S.C."/>
            <person name="Andreopoulos B."/>
            <person name="Pangilinan J."/>
            <person name="Lipzen A."/>
            <person name="Riley R."/>
            <person name="Ahrendt S."/>
            <person name="Ng V."/>
            <person name="Barry K."/>
            <person name="Daum C."/>
            <person name="Grigoriev I.V."/>
            <person name="Hilden K.S."/>
            <person name="Makela M.R."/>
            <person name="de Vries R.P."/>
        </authorList>
    </citation>
    <scope>NUCLEOTIDE SEQUENCE [LARGE SCALE GENOMIC DNA]</scope>
    <source>
        <strain evidence="2 3">CBS 464.89</strain>
    </source>
</reference>
<feature type="compositionally biased region" description="Basic and acidic residues" evidence="1">
    <location>
        <begin position="27"/>
        <end position="45"/>
    </location>
</feature>
<organism evidence="2 3">
    <name type="scientific">Dichomitus squalens</name>
    <dbReference type="NCBI Taxonomy" id="114155"/>
    <lineage>
        <taxon>Eukaryota</taxon>
        <taxon>Fungi</taxon>
        <taxon>Dikarya</taxon>
        <taxon>Basidiomycota</taxon>
        <taxon>Agaricomycotina</taxon>
        <taxon>Agaricomycetes</taxon>
        <taxon>Polyporales</taxon>
        <taxon>Polyporaceae</taxon>
        <taxon>Dichomitus</taxon>
    </lineage>
</organism>
<sequence>MQAQREPMIELSARSTPCAVDLLAELECARRPRPPKEDQDGEKATRRTTTRSGRGAGRNRPVPTSSLATRPISVPVVSPRLSAIAVVFASARAHAKRVPVLPVVLHDPELEPYAWASRRRSPGRCLPHAQLICTVSTVSERASPWPLRTDWTVRTTRSSPPAAPLVPVVRMFDGGGPPGEHGDMTKHGPARWSLYVQHPSVPDADAHAAADNQVARTAAGSPCCTSTAAEAIPTRHPSLRAYTVGDVARWLQQQVPAAPVGAGTLKHRRRSGGT</sequence>
<dbReference type="EMBL" id="ML145404">
    <property type="protein sequence ID" value="TBU51086.1"/>
    <property type="molecule type" value="Genomic_DNA"/>
</dbReference>
<protein>
    <submittedName>
        <fullName evidence="2">Uncharacterized protein</fullName>
    </submittedName>
</protein>